<dbReference type="Gene3D" id="3.40.50.1390">
    <property type="entry name" value="Resolvase, N-terminal catalytic domain"/>
    <property type="match status" value="1"/>
</dbReference>
<keyword evidence="3" id="KW-0238">DNA-binding</keyword>
<dbReference type="EMBL" id="PGFZ01000001">
    <property type="protein sequence ID" value="POZ53021.1"/>
    <property type="molecule type" value="Genomic_DNA"/>
</dbReference>
<dbReference type="EMBL" id="PGFZ01000003">
    <property type="protein sequence ID" value="POZ52296.1"/>
    <property type="molecule type" value="Genomic_DNA"/>
</dbReference>
<dbReference type="Proteomes" id="UP000237423">
    <property type="component" value="Unassembled WGS sequence"/>
</dbReference>
<dbReference type="InterPro" id="IPR050639">
    <property type="entry name" value="SSR_resolvase"/>
</dbReference>
<evidence type="ECO:0000313" key="9">
    <source>
        <dbReference type="EMBL" id="POZ52296.1"/>
    </source>
</evidence>
<dbReference type="Pfam" id="PF02796">
    <property type="entry name" value="HTH_7"/>
    <property type="match status" value="1"/>
</dbReference>
<evidence type="ECO:0000256" key="6">
    <source>
        <dbReference type="PROSITE-ProRule" id="PRU10137"/>
    </source>
</evidence>
<dbReference type="SUPFAM" id="SSF53041">
    <property type="entry name" value="Resolvase-like"/>
    <property type="match status" value="1"/>
</dbReference>
<dbReference type="Gene3D" id="1.10.10.60">
    <property type="entry name" value="Homeodomain-like"/>
    <property type="match status" value="1"/>
</dbReference>
<accession>A0A2S5CM06</accession>
<dbReference type="SUPFAM" id="SSF46689">
    <property type="entry name" value="Homeodomain-like"/>
    <property type="match status" value="1"/>
</dbReference>
<dbReference type="RefSeq" id="WP_103972885.1">
    <property type="nucleotide sequence ID" value="NZ_PGFZ01000001.1"/>
</dbReference>
<evidence type="ECO:0000313" key="11">
    <source>
        <dbReference type="Proteomes" id="UP000237423"/>
    </source>
</evidence>
<dbReference type="PANTHER" id="PTHR30461:SF26">
    <property type="entry name" value="RESOLVASE HOMOLOG YNEB"/>
    <property type="match status" value="1"/>
</dbReference>
<keyword evidence="4" id="KW-0233">DNA recombination</keyword>
<sequence>MTGQQVGYIRVSSAQQNTDRQLADVKLDKIFEDKVSAKDTSRPQLQACLNHLREGDTLHVHSIDRLARNLFDLQQIVTGLAGQGVCIHFHKENMTFSGAANPMQELMLQMLGAFAQFERALIKERQKEGIEQALKKGVKFGARPKLKPGQVEELKARVAAGEEKSRLAKEFGISRPTLYKLIAL</sequence>
<evidence type="ECO:0000313" key="8">
    <source>
        <dbReference type="EMBL" id="POZ51808.1"/>
    </source>
</evidence>
<comment type="caution">
    <text evidence="8">The sequence shown here is derived from an EMBL/GenBank/DDBJ whole genome shotgun (WGS) entry which is preliminary data.</text>
</comment>
<reference evidence="8 11" key="1">
    <citation type="submission" date="2017-11" db="EMBL/GenBank/DDBJ databases">
        <title>Draft Genome Sequence of Methylobacter psychrotolerans Sph1T, an Obligate Methanotroph from Low-Temperature Environments.</title>
        <authorList>
            <person name="Oshkin I.Y."/>
            <person name="Miroshnikov K."/>
            <person name="Belova S.E."/>
            <person name="Korzhenkov A."/>
            <person name="Toshchakov S.V."/>
            <person name="Dedysh S.N."/>
        </authorList>
    </citation>
    <scope>NUCLEOTIDE SEQUENCE [LARGE SCALE GENOMIC DNA]</scope>
    <source>
        <strain evidence="8 11">Sph1</strain>
    </source>
</reference>
<evidence type="ECO:0000256" key="2">
    <source>
        <dbReference type="ARBA" id="ARBA00022908"/>
    </source>
</evidence>
<dbReference type="Pfam" id="PF00239">
    <property type="entry name" value="Resolvase"/>
    <property type="match status" value="1"/>
</dbReference>
<evidence type="ECO:0000256" key="1">
    <source>
        <dbReference type="ARBA" id="ARBA00009913"/>
    </source>
</evidence>
<feature type="active site" description="O-(5'-phospho-DNA)-serine intermediate" evidence="5 6">
    <location>
        <position position="12"/>
    </location>
</feature>
<dbReference type="CDD" id="cd03768">
    <property type="entry name" value="SR_ResInv"/>
    <property type="match status" value="1"/>
</dbReference>
<evidence type="ECO:0000256" key="4">
    <source>
        <dbReference type="ARBA" id="ARBA00023172"/>
    </source>
</evidence>
<dbReference type="CDD" id="cd00569">
    <property type="entry name" value="HTH_Hin_like"/>
    <property type="match status" value="1"/>
</dbReference>
<dbReference type="EMBL" id="PGFZ01000005">
    <property type="protein sequence ID" value="POZ51808.1"/>
    <property type="molecule type" value="Genomic_DNA"/>
</dbReference>
<evidence type="ECO:0000259" key="7">
    <source>
        <dbReference type="PROSITE" id="PS51736"/>
    </source>
</evidence>
<keyword evidence="2" id="KW-0229">DNA integration</keyword>
<dbReference type="SMART" id="SM00857">
    <property type="entry name" value="Resolvase"/>
    <property type="match status" value="1"/>
</dbReference>
<dbReference type="InterPro" id="IPR009057">
    <property type="entry name" value="Homeodomain-like_sf"/>
</dbReference>
<dbReference type="GO" id="GO:0015074">
    <property type="term" value="P:DNA integration"/>
    <property type="evidence" value="ECO:0007669"/>
    <property type="project" value="UniProtKB-KW"/>
</dbReference>
<comment type="similarity">
    <text evidence="1">Belongs to the site-specific recombinase resolvase family.</text>
</comment>
<dbReference type="GO" id="GO:0000150">
    <property type="term" value="F:DNA strand exchange activity"/>
    <property type="evidence" value="ECO:0007669"/>
    <property type="project" value="InterPro"/>
</dbReference>
<dbReference type="PANTHER" id="PTHR30461">
    <property type="entry name" value="DNA-INVERTASE FROM LAMBDOID PROPHAGE"/>
    <property type="match status" value="1"/>
</dbReference>
<proteinExistence type="inferred from homology"/>
<dbReference type="AlphaFoldDB" id="A0A2S5CM06"/>
<feature type="domain" description="Resolvase/invertase-type recombinase catalytic" evidence="7">
    <location>
        <begin position="4"/>
        <end position="137"/>
    </location>
</feature>
<dbReference type="GO" id="GO:0003677">
    <property type="term" value="F:DNA binding"/>
    <property type="evidence" value="ECO:0007669"/>
    <property type="project" value="UniProtKB-KW"/>
</dbReference>
<gene>
    <name evidence="10" type="ORF">AADEFJLK_00030</name>
    <name evidence="9" type="ORF">AADEFJLK_01771</name>
    <name evidence="8" type="ORF">AADEFJLK_02682</name>
</gene>
<dbReference type="InterPro" id="IPR006120">
    <property type="entry name" value="Resolvase_HTH_dom"/>
</dbReference>
<dbReference type="InterPro" id="IPR006118">
    <property type="entry name" value="Recombinase_CS"/>
</dbReference>
<dbReference type="PROSITE" id="PS51736">
    <property type="entry name" value="RECOMBINASES_3"/>
    <property type="match status" value="1"/>
</dbReference>
<dbReference type="InterPro" id="IPR036162">
    <property type="entry name" value="Resolvase-like_N_sf"/>
</dbReference>
<evidence type="ECO:0000256" key="3">
    <source>
        <dbReference type="ARBA" id="ARBA00023125"/>
    </source>
</evidence>
<dbReference type="InterPro" id="IPR006119">
    <property type="entry name" value="Resolv_N"/>
</dbReference>
<dbReference type="PROSITE" id="PS00397">
    <property type="entry name" value="RECOMBINASES_1"/>
    <property type="match status" value="1"/>
</dbReference>
<evidence type="ECO:0000313" key="10">
    <source>
        <dbReference type="EMBL" id="POZ53021.1"/>
    </source>
</evidence>
<organism evidence="8 11">
    <name type="scientific">Methylovulum psychrotolerans</name>
    <dbReference type="NCBI Taxonomy" id="1704499"/>
    <lineage>
        <taxon>Bacteria</taxon>
        <taxon>Pseudomonadati</taxon>
        <taxon>Pseudomonadota</taxon>
        <taxon>Gammaproteobacteria</taxon>
        <taxon>Methylococcales</taxon>
        <taxon>Methylococcaceae</taxon>
        <taxon>Methylovulum</taxon>
    </lineage>
</organism>
<evidence type="ECO:0000256" key="5">
    <source>
        <dbReference type="PIRSR" id="PIRSR606118-50"/>
    </source>
</evidence>
<name>A0A2S5CM06_9GAMM</name>
<protein>
    <submittedName>
        <fullName evidence="8">DNA-invertase</fullName>
    </submittedName>
</protein>